<feature type="compositionally biased region" description="Polar residues" evidence="1">
    <location>
        <begin position="157"/>
        <end position="169"/>
    </location>
</feature>
<feature type="region of interest" description="Disordered" evidence="1">
    <location>
        <begin position="1"/>
        <end position="34"/>
    </location>
</feature>
<name>A0A8R1DVC5_CAEJA</name>
<dbReference type="EnsemblMetazoa" id="CJA11772.1">
    <property type="protein sequence ID" value="CJA11772.1"/>
    <property type="gene ID" value="WBGene00130976"/>
</dbReference>
<keyword evidence="3" id="KW-1185">Reference proteome</keyword>
<feature type="compositionally biased region" description="Polar residues" evidence="1">
    <location>
        <begin position="563"/>
        <end position="576"/>
    </location>
</feature>
<feature type="region of interest" description="Disordered" evidence="1">
    <location>
        <begin position="759"/>
        <end position="779"/>
    </location>
</feature>
<organism evidence="2 3">
    <name type="scientific">Caenorhabditis japonica</name>
    <dbReference type="NCBI Taxonomy" id="281687"/>
    <lineage>
        <taxon>Eukaryota</taxon>
        <taxon>Metazoa</taxon>
        <taxon>Ecdysozoa</taxon>
        <taxon>Nematoda</taxon>
        <taxon>Chromadorea</taxon>
        <taxon>Rhabditida</taxon>
        <taxon>Rhabditina</taxon>
        <taxon>Rhabditomorpha</taxon>
        <taxon>Rhabditoidea</taxon>
        <taxon>Rhabditidae</taxon>
        <taxon>Peloderinae</taxon>
        <taxon>Caenorhabditis</taxon>
    </lineage>
</organism>
<evidence type="ECO:0000313" key="2">
    <source>
        <dbReference type="EnsemblMetazoa" id="CJA11772.1"/>
    </source>
</evidence>
<proteinExistence type="predicted"/>
<sequence length="1029" mass="118125">MGHSQSYDLRNPEVDEKTHDTVKGLRRVSKEHQTDIQYSVDNTENFAHREDELRDRIRREQLRQRENELESLRIRNHENRDPIIDAYRQPTSQPTSFTEFNYYDSLKHSNPVDPNTYFALKRRNEVNSGKILPLGTVETPIYSSVPMDPSPKFVETKNPSGYPSRTSVWSGRVSPLPRHEEVDPHPMPRYVPPLSAPRFDLPPGTYSRTTTVTTFTIDGAPKSTVPRYDEVPVTSATVPTHGRVAVRPKIPQYYKVPITVAATVPKYDEVPSTVSDTVPTYGKVSRKERPTISQYYDLPPDNVPKYDEVPPAVANTVPEPKKSLPTVCCTVPTYEKFYPKERSTISQYYSVPPDTVPKYDEVPSTVSNTVPTVGKISRKERPTIPQYDEVPPESLYTVTLPVSTNTTYSRKKIVPQFETVPTVPYGHTYSTPYDPRITVTVLPASPEVPAKRKRTTKTKIIPIMAEKLEVLSLQKEAEMIPRPYSERAVVYTVPIRTVPSTGARTVTPLPPDERLRRSSDVPKAPLDMFVHQRTPSPVSTVTTTVTYRRRSSSIVSYRTTSPPSTKAPSESTVTRQTRPKSCYSTPSPTEIGDYRTLPVVRTGPYGTRPVTPPKVFLTRLEEEVPKSRLDRHVAPRDYVPYPERRQSSSYREAPTVLYLTPLQREVSRNSLDRFVVHRPQVPYSGRRYSRPVSQSYITNIRVSPPPETVQNYRSLPELRSRTGPYGSRPVTPPIYLNHFRDEVPQSHEAPRELPRAYSIPVYRTPSPPSHPPVYYYSTRPESEVRGTPMDNYVHPNYRLPDYRTPNYNNPYYRSQRYRKPYYYYRHPRDHEHVSELHADKRMLVGIDDLPSDEQNVTYVKVADFPTYSATSSVTSASPPPPASARRLHSIDRLQRQEEVGRHPIHVLPTQSHYTYSRKSVDKETQYSRRASEDVKNCGIEHCTHVQVRDTPVVTRRTISEESRDKENRLTIFVDENHMENVVDLARDDDVGTMTSQTRRCFEEKLHYNGYMPTLSLGRRPIVSFYDKLH</sequence>
<protein>
    <submittedName>
        <fullName evidence="2">Uncharacterized protein</fullName>
    </submittedName>
</protein>
<feature type="compositionally biased region" description="Basic and acidic residues" evidence="1">
    <location>
        <begin position="177"/>
        <end position="186"/>
    </location>
</feature>
<feature type="compositionally biased region" description="Low complexity" evidence="1">
    <location>
        <begin position="552"/>
        <end position="562"/>
    </location>
</feature>
<evidence type="ECO:0000256" key="1">
    <source>
        <dbReference type="SAM" id="MobiDB-lite"/>
    </source>
</evidence>
<feature type="region of interest" description="Disordered" evidence="1">
    <location>
        <begin position="155"/>
        <end position="188"/>
    </location>
</feature>
<reference evidence="2" key="2">
    <citation type="submission" date="2022-06" db="UniProtKB">
        <authorList>
            <consortium name="EnsemblMetazoa"/>
        </authorList>
    </citation>
    <scope>IDENTIFICATION</scope>
    <source>
        <strain evidence="2">DF5081</strain>
    </source>
</reference>
<dbReference type="AlphaFoldDB" id="A0A8R1DVC5"/>
<accession>A0A8R1DVC5</accession>
<evidence type="ECO:0000313" key="3">
    <source>
        <dbReference type="Proteomes" id="UP000005237"/>
    </source>
</evidence>
<feature type="region of interest" description="Disordered" evidence="1">
    <location>
        <begin position="552"/>
        <end position="589"/>
    </location>
</feature>
<reference evidence="3" key="1">
    <citation type="submission" date="2010-08" db="EMBL/GenBank/DDBJ databases">
        <authorList>
            <consortium name="Caenorhabditis japonica Sequencing Consortium"/>
            <person name="Wilson R.K."/>
        </authorList>
    </citation>
    <scope>NUCLEOTIDE SEQUENCE [LARGE SCALE GENOMIC DNA]</scope>
    <source>
        <strain evidence="3">DF5081</strain>
    </source>
</reference>
<dbReference type="Proteomes" id="UP000005237">
    <property type="component" value="Unassembled WGS sequence"/>
</dbReference>
<feature type="compositionally biased region" description="Basic and acidic residues" evidence="1">
    <location>
        <begin position="10"/>
        <end position="34"/>
    </location>
</feature>